<dbReference type="GO" id="GO:0030163">
    <property type="term" value="P:protein catabolic process"/>
    <property type="evidence" value="ECO:0007669"/>
    <property type="project" value="UniProtKB-ARBA"/>
</dbReference>
<dbReference type="FunFam" id="1.25.40.570:FF:000007">
    <property type="entry name" value="26S proteasome non-ATPase regulatory subunit 11"/>
    <property type="match status" value="1"/>
</dbReference>
<dbReference type="AlphaFoldDB" id="A0AAW1PHT5"/>
<name>A0AAW1PHT5_9CHLO</name>
<dbReference type="InterPro" id="IPR011990">
    <property type="entry name" value="TPR-like_helical_dom_sf"/>
</dbReference>
<dbReference type="InterPro" id="IPR040773">
    <property type="entry name" value="Rpn6_N"/>
</dbReference>
<evidence type="ECO:0000256" key="2">
    <source>
        <dbReference type="ARBA" id="ARBA00022942"/>
    </source>
</evidence>
<comment type="similarity">
    <text evidence="1">Belongs to the proteasome subunit S9 family.</text>
</comment>
<dbReference type="PROSITE" id="PS50250">
    <property type="entry name" value="PCI"/>
    <property type="match status" value="1"/>
</dbReference>
<evidence type="ECO:0000313" key="4">
    <source>
        <dbReference type="EMBL" id="KAK9808971.1"/>
    </source>
</evidence>
<dbReference type="InterPro" id="IPR036390">
    <property type="entry name" value="WH_DNA-bd_sf"/>
</dbReference>
<dbReference type="PANTHER" id="PTHR10678">
    <property type="entry name" value="26S PROTEASOME NON-ATPASE REGULATORY SUBUNIT 11/COP9 SIGNALOSOME COMPLEX SUBUNIT 2"/>
    <property type="match status" value="1"/>
</dbReference>
<proteinExistence type="inferred from homology"/>
<evidence type="ECO:0000259" key="3">
    <source>
        <dbReference type="PROSITE" id="PS50250"/>
    </source>
</evidence>
<dbReference type="Proteomes" id="UP001489004">
    <property type="component" value="Unassembled WGS sequence"/>
</dbReference>
<dbReference type="SMART" id="SM00753">
    <property type="entry name" value="PAM"/>
    <property type="match status" value="1"/>
</dbReference>
<dbReference type="Pfam" id="PF18503">
    <property type="entry name" value="RPN6_C_helix"/>
    <property type="match status" value="1"/>
</dbReference>
<keyword evidence="5" id="KW-1185">Reference proteome</keyword>
<accession>A0AAW1PHT5</accession>
<gene>
    <name evidence="4" type="ORF">WJX72_007193</name>
</gene>
<evidence type="ECO:0000256" key="1">
    <source>
        <dbReference type="ARBA" id="ARBA00007454"/>
    </source>
</evidence>
<dbReference type="SUPFAM" id="SSF46785">
    <property type="entry name" value="Winged helix' DNA-binding domain"/>
    <property type="match status" value="1"/>
</dbReference>
<dbReference type="EMBL" id="JALJOR010000011">
    <property type="protein sequence ID" value="KAK9808971.1"/>
    <property type="molecule type" value="Genomic_DNA"/>
</dbReference>
<protein>
    <recommendedName>
        <fullName evidence="3">PCI domain-containing protein</fullName>
    </recommendedName>
</protein>
<dbReference type="SUPFAM" id="SSF48452">
    <property type="entry name" value="TPR-like"/>
    <property type="match status" value="1"/>
</dbReference>
<comment type="caution">
    <text evidence="4">The sequence shown here is derived from an EMBL/GenBank/DDBJ whole genome shotgun (WGS) entry which is preliminary data.</text>
</comment>
<keyword evidence="2" id="KW-0647">Proteasome</keyword>
<dbReference type="Gene3D" id="1.25.40.570">
    <property type="match status" value="1"/>
</dbReference>
<feature type="domain" description="PCI" evidence="3">
    <location>
        <begin position="197"/>
        <end position="390"/>
    </location>
</feature>
<sequence>MASSLQDRFTATAEIQDARPAEAITELRDIVLGPHPNDAESIKVKEQAIQRLADIHVKQKDAQALRQLLTDLRPVFSVIPKAKTAKIVRTVIETIAKVPGSTALQLEVCKEQVEWARSEKRTFLRQRIEARLANLYLDTKEFPAALSLIGKLLTEVKRLDDKLLLVDIHLLESRVHHALRNLPKAKAALTAARTAANAIYVPPGLQAEIDTQSGTLHAEEKDYKTAYSYFFEAFEAFNALDDPKAVFSLKYMLMSKVMLSDAEEVPGIISSKAGLKHAGEEVDAIKTIAKAYQDRSLQEFQAALQAHRPQLVDDPIVHSHLAQLYDTLLEQNLCRLIEPFSRVEIGHVAELIKLPVETVLAKLSQMILDKKFAGTLDQGAGCLEVFDEPMPDAVYPAALDTFDNMSRVVDTLFTRSQKIVA</sequence>
<dbReference type="GO" id="GO:0000502">
    <property type="term" value="C:proteasome complex"/>
    <property type="evidence" value="ECO:0007669"/>
    <property type="project" value="UniProtKB-KW"/>
</dbReference>
<dbReference type="InterPro" id="IPR050871">
    <property type="entry name" value="26S_Proteasome/COP9_Components"/>
</dbReference>
<dbReference type="InterPro" id="IPR040780">
    <property type="entry name" value="Rpn6_C_helix"/>
</dbReference>
<dbReference type="Pfam" id="PF18055">
    <property type="entry name" value="RPN6_N"/>
    <property type="match status" value="1"/>
</dbReference>
<evidence type="ECO:0000313" key="5">
    <source>
        <dbReference type="Proteomes" id="UP001489004"/>
    </source>
</evidence>
<organism evidence="4 5">
    <name type="scientific">[Myrmecia] bisecta</name>
    <dbReference type="NCBI Taxonomy" id="41462"/>
    <lineage>
        <taxon>Eukaryota</taxon>
        <taxon>Viridiplantae</taxon>
        <taxon>Chlorophyta</taxon>
        <taxon>core chlorophytes</taxon>
        <taxon>Trebouxiophyceae</taxon>
        <taxon>Trebouxiales</taxon>
        <taxon>Trebouxiaceae</taxon>
        <taxon>Myrmecia</taxon>
    </lineage>
</organism>
<dbReference type="InterPro" id="IPR000717">
    <property type="entry name" value="PCI_dom"/>
</dbReference>
<dbReference type="Pfam" id="PF01399">
    <property type="entry name" value="PCI"/>
    <property type="match status" value="1"/>
</dbReference>
<dbReference type="SMART" id="SM00088">
    <property type="entry name" value="PINT"/>
    <property type="match status" value="1"/>
</dbReference>
<reference evidence="4 5" key="1">
    <citation type="journal article" date="2024" name="Nat. Commun.">
        <title>Phylogenomics reveals the evolutionary origins of lichenization in chlorophyte algae.</title>
        <authorList>
            <person name="Puginier C."/>
            <person name="Libourel C."/>
            <person name="Otte J."/>
            <person name="Skaloud P."/>
            <person name="Haon M."/>
            <person name="Grisel S."/>
            <person name="Petersen M."/>
            <person name="Berrin J.G."/>
            <person name="Delaux P.M."/>
            <person name="Dal Grande F."/>
            <person name="Keller J."/>
        </authorList>
    </citation>
    <scope>NUCLEOTIDE SEQUENCE [LARGE SCALE GENOMIC DNA]</scope>
    <source>
        <strain evidence="4 5">SAG 2043</strain>
    </source>
</reference>